<dbReference type="PANTHER" id="PTHR30572">
    <property type="entry name" value="MEMBRANE COMPONENT OF TRANSPORTER-RELATED"/>
    <property type="match status" value="1"/>
</dbReference>
<feature type="domain" description="ABC3 transporter permease C-terminal" evidence="8">
    <location>
        <begin position="274"/>
        <end position="392"/>
    </location>
</feature>
<feature type="transmembrane region" description="Helical" evidence="7">
    <location>
        <begin position="365"/>
        <end position="386"/>
    </location>
</feature>
<gene>
    <name evidence="10" type="ordered locus">Acid_0013</name>
</gene>
<dbReference type="EMBL" id="CP000473">
    <property type="protein sequence ID" value="ABJ81029.1"/>
    <property type="molecule type" value="Genomic_DNA"/>
</dbReference>
<feature type="domain" description="MacB-like periplasmic core" evidence="9">
    <location>
        <begin position="22"/>
        <end position="230"/>
    </location>
</feature>
<dbReference type="STRING" id="234267.Acid_0013"/>
<feature type="transmembrane region" description="Helical" evidence="7">
    <location>
        <begin position="318"/>
        <end position="345"/>
    </location>
</feature>
<feature type="transmembrane region" description="Helical" evidence="7">
    <location>
        <begin position="268"/>
        <end position="291"/>
    </location>
</feature>
<keyword evidence="4 7" id="KW-1133">Transmembrane helix</keyword>
<feature type="transmembrane region" description="Helical" evidence="7">
    <location>
        <begin position="682"/>
        <end position="710"/>
    </location>
</feature>
<keyword evidence="5 7" id="KW-0472">Membrane</keyword>
<dbReference type="InterPro" id="IPR017800">
    <property type="entry name" value="ADOP"/>
</dbReference>
<dbReference type="AlphaFoldDB" id="Q02D37"/>
<dbReference type="InterPro" id="IPR003838">
    <property type="entry name" value="ABC3_permease_C"/>
</dbReference>
<comment type="similarity">
    <text evidence="6">Belongs to the ABC-4 integral membrane protein family.</text>
</comment>
<dbReference type="PANTHER" id="PTHR30572:SF4">
    <property type="entry name" value="ABC TRANSPORTER PERMEASE YTRF"/>
    <property type="match status" value="1"/>
</dbReference>
<comment type="subcellular location">
    <subcellularLocation>
        <location evidence="1">Cell membrane</location>
        <topology evidence="1">Multi-pass membrane protein</topology>
    </subcellularLocation>
</comment>
<sequence>MQSLWQDLRYGLRGMRSNPGFTALAMATLALGIGAGTTMFSVIKNVLISPFPYKEAERIAAFRIHDLDSGRPGGRSFFKAADYREFRRGNHVFSEDTGGGNEDVLWTTPEGTEQFDGGYLTPNSFDFLGVAPLVGRGINVEDGKPGAPPVFVMSYKMWMKRFSGDPKILGRSFVLNGTPTTLVGIMPKRFTKRGADLWVAADLDPTSERYFLFQGRMKPGVTLKQVEADLMPIAQRLAQANPKEYPKRFSIEASSYVDSIVGPFKKTLLTLSAAVALLLFIACANVANMLLARSTARDREMAIRSALGASRWRVVRQLLVESVLLGIGGAVLGCALAYGGIKALVALIPEGAIPQEAEIGLDPQALWFSLALAVCTALVFGLAPALQTARRDIVEPLKDSGRGVSGGFRRGRLRNALVVVELALSLVLLTGAGVMIRTFVKLTSTDLGFDAKNILVARLPFPKDQYKTVAEKQRFFSQLLPRLKALPGVVEATTTSGLPPYGGIGTDIEIAGKQHTDRWRAEYQLVSEGYLRTLRGKVVRGRMLDEGDVAGARKVAVINQTLAAKWFLHEDPLGHQVRLLRNVSDGGGAVAGATQPYYEIVGIMSDMKNSGLQDPTEPELLVPYTSTGSFERGILVRTAGKPLAMLNAVRREVWAVDRNVSTTMTRSLEDFLSDFSYAQPRFTLLVLGVFAGCGLLLVAIGVYSVIAYTVSRQTHEIGIRVALGASRGDVIGMVVKMGMWLIALGLGVGLAVSLAVSKVLSSELFGVSARDPLTFALVSLVVLAAGAAACWVPAMKATRIDPMVALRFE</sequence>
<reference evidence="10" key="1">
    <citation type="submission" date="2006-10" db="EMBL/GenBank/DDBJ databases">
        <title>Complete sequence of Solibacter usitatus Ellin6076.</title>
        <authorList>
            <consortium name="US DOE Joint Genome Institute"/>
            <person name="Copeland A."/>
            <person name="Lucas S."/>
            <person name="Lapidus A."/>
            <person name="Barry K."/>
            <person name="Detter J.C."/>
            <person name="Glavina del Rio T."/>
            <person name="Hammon N."/>
            <person name="Israni S."/>
            <person name="Dalin E."/>
            <person name="Tice H."/>
            <person name="Pitluck S."/>
            <person name="Thompson L.S."/>
            <person name="Brettin T."/>
            <person name="Bruce D."/>
            <person name="Han C."/>
            <person name="Tapia R."/>
            <person name="Gilna P."/>
            <person name="Schmutz J."/>
            <person name="Larimer F."/>
            <person name="Land M."/>
            <person name="Hauser L."/>
            <person name="Kyrpides N."/>
            <person name="Mikhailova N."/>
            <person name="Janssen P.H."/>
            <person name="Kuske C.R."/>
            <person name="Richardson P."/>
        </authorList>
    </citation>
    <scope>NUCLEOTIDE SEQUENCE</scope>
    <source>
        <strain evidence="10">Ellin6076</strain>
    </source>
</reference>
<dbReference type="GO" id="GO:0005886">
    <property type="term" value="C:plasma membrane"/>
    <property type="evidence" value="ECO:0007669"/>
    <property type="project" value="UniProtKB-SubCell"/>
</dbReference>
<evidence type="ECO:0000259" key="8">
    <source>
        <dbReference type="Pfam" id="PF02687"/>
    </source>
</evidence>
<feature type="transmembrane region" description="Helical" evidence="7">
    <location>
        <begin position="416"/>
        <end position="436"/>
    </location>
</feature>
<evidence type="ECO:0008006" key="11">
    <source>
        <dbReference type="Google" id="ProtNLM"/>
    </source>
</evidence>
<dbReference type="eggNOG" id="COG0577">
    <property type="taxonomic scope" value="Bacteria"/>
</dbReference>
<dbReference type="InterPro" id="IPR050250">
    <property type="entry name" value="Macrolide_Exporter_MacB"/>
</dbReference>
<feature type="transmembrane region" description="Helical" evidence="7">
    <location>
        <begin position="21"/>
        <end position="43"/>
    </location>
</feature>
<feature type="transmembrane region" description="Helical" evidence="7">
    <location>
        <begin position="775"/>
        <end position="794"/>
    </location>
</feature>
<dbReference type="InParanoid" id="Q02D37"/>
<evidence type="ECO:0000256" key="2">
    <source>
        <dbReference type="ARBA" id="ARBA00022475"/>
    </source>
</evidence>
<evidence type="ECO:0000313" key="10">
    <source>
        <dbReference type="EMBL" id="ABJ81029.1"/>
    </source>
</evidence>
<dbReference type="OrthoDB" id="128153at2"/>
<evidence type="ECO:0000259" key="9">
    <source>
        <dbReference type="Pfam" id="PF12704"/>
    </source>
</evidence>
<dbReference type="NCBIfam" id="TIGR03434">
    <property type="entry name" value="ADOP"/>
    <property type="match status" value="1"/>
</dbReference>
<dbReference type="Pfam" id="PF02687">
    <property type="entry name" value="FtsX"/>
    <property type="match status" value="2"/>
</dbReference>
<dbReference type="KEGG" id="sus:Acid_0013"/>
<accession>Q02D37</accession>
<protein>
    <recommendedName>
        <fullName evidence="11">Permease</fullName>
    </recommendedName>
</protein>
<keyword evidence="2" id="KW-1003">Cell membrane</keyword>
<evidence type="ECO:0000256" key="4">
    <source>
        <dbReference type="ARBA" id="ARBA00022989"/>
    </source>
</evidence>
<evidence type="ECO:0000256" key="5">
    <source>
        <dbReference type="ARBA" id="ARBA00023136"/>
    </source>
</evidence>
<dbReference type="GO" id="GO:0022857">
    <property type="term" value="F:transmembrane transporter activity"/>
    <property type="evidence" value="ECO:0007669"/>
    <property type="project" value="TreeGrafter"/>
</dbReference>
<feature type="domain" description="MacB-like periplasmic core" evidence="9">
    <location>
        <begin position="425"/>
        <end position="639"/>
    </location>
</feature>
<dbReference type="InterPro" id="IPR025857">
    <property type="entry name" value="MacB_PCD"/>
</dbReference>
<evidence type="ECO:0000256" key="7">
    <source>
        <dbReference type="SAM" id="Phobius"/>
    </source>
</evidence>
<feature type="transmembrane region" description="Helical" evidence="7">
    <location>
        <begin position="730"/>
        <end position="755"/>
    </location>
</feature>
<organism evidence="10">
    <name type="scientific">Solibacter usitatus (strain Ellin6076)</name>
    <dbReference type="NCBI Taxonomy" id="234267"/>
    <lineage>
        <taxon>Bacteria</taxon>
        <taxon>Pseudomonadati</taxon>
        <taxon>Acidobacteriota</taxon>
        <taxon>Terriglobia</taxon>
        <taxon>Bryobacterales</taxon>
        <taxon>Solibacteraceae</taxon>
        <taxon>Candidatus Solibacter</taxon>
    </lineage>
</organism>
<name>Q02D37_SOLUE</name>
<feature type="domain" description="ABC3 transporter permease C-terminal" evidence="8">
    <location>
        <begin position="689"/>
        <end position="802"/>
    </location>
</feature>
<keyword evidence="3 7" id="KW-0812">Transmembrane</keyword>
<dbReference type="HOGENOM" id="CLU_009433_1_0_0"/>
<dbReference type="Pfam" id="PF12704">
    <property type="entry name" value="MacB_PCD"/>
    <property type="match status" value="2"/>
</dbReference>
<evidence type="ECO:0000256" key="1">
    <source>
        <dbReference type="ARBA" id="ARBA00004651"/>
    </source>
</evidence>
<evidence type="ECO:0000256" key="6">
    <source>
        <dbReference type="ARBA" id="ARBA00038076"/>
    </source>
</evidence>
<evidence type="ECO:0000256" key="3">
    <source>
        <dbReference type="ARBA" id="ARBA00022692"/>
    </source>
</evidence>
<proteinExistence type="inferred from homology"/>